<comment type="caution">
    <text evidence="2">The sequence shown here is derived from an EMBL/GenBank/DDBJ whole genome shotgun (WGS) entry which is preliminary data.</text>
</comment>
<dbReference type="AlphaFoldDB" id="A0A2S7WQE9"/>
<keyword evidence="1" id="KW-0472">Membrane</keyword>
<dbReference type="EMBL" id="MSCN01000001">
    <property type="protein sequence ID" value="PQJ79848.1"/>
    <property type="molecule type" value="Genomic_DNA"/>
</dbReference>
<name>A0A2S7WQE9_9FLAO</name>
<feature type="transmembrane region" description="Helical" evidence="1">
    <location>
        <begin position="42"/>
        <end position="59"/>
    </location>
</feature>
<dbReference type="OrthoDB" id="1179143at2"/>
<feature type="transmembrane region" description="Helical" evidence="1">
    <location>
        <begin position="104"/>
        <end position="125"/>
    </location>
</feature>
<organism evidence="2 3">
    <name type="scientific">Polaribacter porphyrae</name>
    <dbReference type="NCBI Taxonomy" id="1137780"/>
    <lineage>
        <taxon>Bacteria</taxon>
        <taxon>Pseudomonadati</taxon>
        <taxon>Bacteroidota</taxon>
        <taxon>Flavobacteriia</taxon>
        <taxon>Flavobacteriales</taxon>
        <taxon>Flavobacteriaceae</taxon>
    </lineage>
</organism>
<dbReference type="RefSeq" id="WP_105016443.1">
    <property type="nucleotide sequence ID" value="NZ_MSCN01000001.1"/>
</dbReference>
<keyword evidence="3" id="KW-1185">Reference proteome</keyword>
<protein>
    <submittedName>
        <fullName evidence="2">Uncharacterized protein</fullName>
    </submittedName>
</protein>
<keyword evidence="1" id="KW-0812">Transmembrane</keyword>
<dbReference type="Proteomes" id="UP000238882">
    <property type="component" value="Unassembled WGS sequence"/>
</dbReference>
<dbReference type="InterPro" id="IPR046166">
    <property type="entry name" value="DUF6168"/>
</dbReference>
<keyword evidence="1" id="KW-1133">Transmembrane helix</keyword>
<feature type="transmembrane region" description="Helical" evidence="1">
    <location>
        <begin position="71"/>
        <end position="92"/>
    </location>
</feature>
<dbReference type="Pfam" id="PF19665">
    <property type="entry name" value="DUF6168"/>
    <property type="match status" value="1"/>
</dbReference>
<evidence type="ECO:0000313" key="2">
    <source>
        <dbReference type="EMBL" id="PQJ79848.1"/>
    </source>
</evidence>
<proteinExistence type="predicted"/>
<feature type="transmembrane region" description="Helical" evidence="1">
    <location>
        <begin position="5"/>
        <end position="22"/>
    </location>
</feature>
<sequence length="129" mass="14918">MIKQLILYSAIFLLLYLVGYHIHNNYLVNNTINFPFSIKKVYLFHLGFSLLICVNFTLLSTVDKIFQQLGFIYLVTLVLKLVLFCIIFYKSIINQENLALTARISLLIPTIIFLLTEVIFVAKILNKKG</sequence>
<gene>
    <name evidence="2" type="ORF">BTO18_11965</name>
</gene>
<accession>A0A2S7WQE9</accession>
<evidence type="ECO:0000256" key="1">
    <source>
        <dbReference type="SAM" id="Phobius"/>
    </source>
</evidence>
<evidence type="ECO:0000313" key="3">
    <source>
        <dbReference type="Proteomes" id="UP000238882"/>
    </source>
</evidence>
<reference evidence="2 3" key="1">
    <citation type="submission" date="2016-12" db="EMBL/GenBank/DDBJ databases">
        <title>Trade-off between light-utilization and light-protection in marine flavobacteria.</title>
        <authorList>
            <person name="Kumagai Y."/>
            <person name="Yoshizawa S."/>
            <person name="Kogure K."/>
            <person name="Iwasaki W."/>
        </authorList>
    </citation>
    <scope>NUCLEOTIDE SEQUENCE [LARGE SCALE GENOMIC DNA]</scope>
    <source>
        <strain evidence="2 3">NBRC 108759</strain>
    </source>
</reference>